<dbReference type="AlphaFoldDB" id="A0A0G1U6A0"/>
<proteinExistence type="predicted"/>
<evidence type="ECO:0000313" key="2">
    <source>
        <dbReference type="Proteomes" id="UP000033882"/>
    </source>
</evidence>
<name>A0A0G1U6A0_9BACT</name>
<dbReference type="InterPro" id="IPR038128">
    <property type="entry name" value="Gamma_PGA_hydro_sf"/>
</dbReference>
<gene>
    <name evidence="1" type="ORF">UY19_C0011G0041</name>
</gene>
<dbReference type="Gene3D" id="3.40.630.100">
    <property type="entry name" value="Poly-gamma-glutamate hydrolase, zinc-binding motif"/>
    <property type="match status" value="1"/>
</dbReference>
<dbReference type="Proteomes" id="UP000033882">
    <property type="component" value="Unassembled WGS sequence"/>
</dbReference>
<organism evidence="1 2">
    <name type="scientific">Candidatus Wolfebacteria bacterium GW2011_GWA2_47_9b</name>
    <dbReference type="NCBI Taxonomy" id="1619005"/>
    <lineage>
        <taxon>Bacteria</taxon>
        <taxon>Candidatus Wolfeibacteriota</taxon>
    </lineage>
</organism>
<reference evidence="1 2" key="1">
    <citation type="journal article" date="2015" name="Nature">
        <title>rRNA introns, odd ribosomes, and small enigmatic genomes across a large radiation of phyla.</title>
        <authorList>
            <person name="Brown C.T."/>
            <person name="Hug L.A."/>
            <person name="Thomas B.C."/>
            <person name="Sharon I."/>
            <person name="Castelle C.J."/>
            <person name="Singh A."/>
            <person name="Wilkins M.J."/>
            <person name="Williams K.H."/>
            <person name="Banfield J.F."/>
        </authorList>
    </citation>
    <scope>NUCLEOTIDE SEQUENCE [LARGE SCALE GENOMIC DNA]</scope>
</reference>
<dbReference type="Pfam" id="PF05908">
    <property type="entry name" value="Gamma_PGA_hydro"/>
    <property type="match status" value="1"/>
</dbReference>
<evidence type="ECO:0008006" key="3">
    <source>
        <dbReference type="Google" id="ProtNLM"/>
    </source>
</evidence>
<dbReference type="InterPro" id="IPR008585">
    <property type="entry name" value="Gamma_PGA_hydro"/>
</dbReference>
<comment type="caution">
    <text evidence="1">The sequence shown here is derived from an EMBL/GenBank/DDBJ whole genome shotgun (WGS) entry which is preliminary data.</text>
</comment>
<dbReference type="EMBL" id="LCPB01000011">
    <property type="protein sequence ID" value="KKU89636.1"/>
    <property type="molecule type" value="Genomic_DNA"/>
</dbReference>
<evidence type="ECO:0000313" key="1">
    <source>
        <dbReference type="EMBL" id="KKU89636.1"/>
    </source>
</evidence>
<protein>
    <recommendedName>
        <fullName evidence="3">Phage-related replication protein</fullName>
    </recommendedName>
</protein>
<sequence length="191" mass="21349">MIDTFMTFANLAAHMQEGVDFRITAQKKNESILIMAIHGGNIEPFTTEIATAIAGNEYGLYLFEGVRAHNNKELHIGSMYFDEPRAQDMALGAETIVSVHGHRNTEHEFVMIGGLNRGLAERIARNIGDIDIEVRPFEEIFHPGDARNICNRGLLGGGVEIEISRKLRDALREDAGLYRLFTNAIRRAIAR</sequence>
<accession>A0A0G1U6A0</accession>